<name>A0AAV7VU39_PLEWA</name>
<dbReference type="EMBL" id="JANPWB010000003">
    <property type="protein sequence ID" value="KAJ1204190.1"/>
    <property type="molecule type" value="Genomic_DNA"/>
</dbReference>
<gene>
    <name evidence="1" type="ORF">NDU88_007971</name>
</gene>
<comment type="caution">
    <text evidence="1">The sequence shown here is derived from an EMBL/GenBank/DDBJ whole genome shotgun (WGS) entry which is preliminary data.</text>
</comment>
<evidence type="ECO:0000313" key="1">
    <source>
        <dbReference type="EMBL" id="KAJ1204190.1"/>
    </source>
</evidence>
<accession>A0AAV7VU39</accession>
<proteinExistence type="predicted"/>
<sequence length="124" mass="14703">MPKKLNRLHMNCLRRLLKNTWQDKVPDADILSQAVLPSIYTLMRRAQVRWEDHLVSMPDIRLPKRLFYGELAEGKFAQGGQKKRFQDTLKVSLKSFDIDLDFWKTLAVRLPRLTKLHQQSRYVP</sequence>
<dbReference type="AlphaFoldDB" id="A0AAV7VU39"/>
<organism evidence="1 2">
    <name type="scientific">Pleurodeles waltl</name>
    <name type="common">Iberian ribbed newt</name>
    <dbReference type="NCBI Taxonomy" id="8319"/>
    <lineage>
        <taxon>Eukaryota</taxon>
        <taxon>Metazoa</taxon>
        <taxon>Chordata</taxon>
        <taxon>Craniata</taxon>
        <taxon>Vertebrata</taxon>
        <taxon>Euteleostomi</taxon>
        <taxon>Amphibia</taxon>
        <taxon>Batrachia</taxon>
        <taxon>Caudata</taxon>
        <taxon>Salamandroidea</taxon>
        <taxon>Salamandridae</taxon>
        <taxon>Pleurodelinae</taxon>
        <taxon>Pleurodeles</taxon>
    </lineage>
</organism>
<dbReference type="Proteomes" id="UP001066276">
    <property type="component" value="Chromosome 2_1"/>
</dbReference>
<protein>
    <submittedName>
        <fullName evidence="1">Uncharacterized protein</fullName>
    </submittedName>
</protein>
<dbReference type="PANTHER" id="PTHR47027:SF26">
    <property type="entry name" value="REVERSE TRANSCRIPTASE DOMAIN-CONTAINING PROTEIN"/>
    <property type="match status" value="1"/>
</dbReference>
<reference evidence="1" key="1">
    <citation type="journal article" date="2022" name="bioRxiv">
        <title>Sequencing and chromosome-scale assembly of the giantPleurodeles waltlgenome.</title>
        <authorList>
            <person name="Brown T."/>
            <person name="Elewa A."/>
            <person name="Iarovenko S."/>
            <person name="Subramanian E."/>
            <person name="Araus A.J."/>
            <person name="Petzold A."/>
            <person name="Susuki M."/>
            <person name="Suzuki K.-i.T."/>
            <person name="Hayashi T."/>
            <person name="Toyoda A."/>
            <person name="Oliveira C."/>
            <person name="Osipova E."/>
            <person name="Leigh N.D."/>
            <person name="Simon A."/>
            <person name="Yun M.H."/>
        </authorList>
    </citation>
    <scope>NUCLEOTIDE SEQUENCE</scope>
    <source>
        <strain evidence="1">20211129_DDA</strain>
        <tissue evidence="1">Liver</tissue>
    </source>
</reference>
<keyword evidence="2" id="KW-1185">Reference proteome</keyword>
<evidence type="ECO:0000313" key="2">
    <source>
        <dbReference type="Proteomes" id="UP001066276"/>
    </source>
</evidence>
<dbReference type="PANTHER" id="PTHR47027">
    <property type="entry name" value="REVERSE TRANSCRIPTASE DOMAIN-CONTAINING PROTEIN"/>
    <property type="match status" value="1"/>
</dbReference>